<accession>A0ABS5JZP3</accession>
<keyword evidence="4" id="KW-1185">Reference proteome</keyword>
<evidence type="ECO:0000256" key="1">
    <source>
        <dbReference type="SAM" id="SignalP"/>
    </source>
</evidence>
<evidence type="ECO:0000313" key="3">
    <source>
        <dbReference type="EMBL" id="MBS2100372.1"/>
    </source>
</evidence>
<gene>
    <name evidence="3" type="ORF">KEM10_18955</name>
</gene>
<name>A0ABS5JZP3_9BACT</name>
<feature type="domain" description="Secretion system C-terminal sorting" evidence="2">
    <location>
        <begin position="640"/>
        <end position="705"/>
    </location>
</feature>
<evidence type="ECO:0000259" key="2">
    <source>
        <dbReference type="Pfam" id="PF18962"/>
    </source>
</evidence>
<dbReference type="InterPro" id="IPR026444">
    <property type="entry name" value="Secre_tail"/>
</dbReference>
<feature type="chain" id="PRO_5046150284" evidence="1">
    <location>
        <begin position="23"/>
        <end position="710"/>
    </location>
</feature>
<comment type="caution">
    <text evidence="3">The sequence shown here is derived from an EMBL/GenBank/DDBJ whole genome shotgun (WGS) entry which is preliminary data.</text>
</comment>
<dbReference type="EMBL" id="JAGUCO010000022">
    <property type="protein sequence ID" value="MBS2100372.1"/>
    <property type="molecule type" value="Genomic_DNA"/>
</dbReference>
<dbReference type="Proteomes" id="UP000708576">
    <property type="component" value="Unassembled WGS sequence"/>
</dbReference>
<dbReference type="RefSeq" id="WP_212218082.1">
    <property type="nucleotide sequence ID" value="NZ_JAGUCO010000022.1"/>
</dbReference>
<proteinExistence type="predicted"/>
<reference evidence="3 4" key="1">
    <citation type="journal article" date="2015" name="Int. J. Syst. Evol. Microbiol.">
        <title>Carboxylicivirga linearis sp. nov., isolated from a sea cucumber culture pond.</title>
        <authorList>
            <person name="Wang F.Q."/>
            <person name="Zhou Y.X."/>
            <person name="Lin X.Z."/>
            <person name="Chen G.J."/>
            <person name="Du Z.J."/>
        </authorList>
    </citation>
    <scope>NUCLEOTIDE SEQUENCE [LARGE SCALE GENOMIC DNA]</scope>
    <source>
        <strain evidence="3 4">FB218</strain>
    </source>
</reference>
<keyword evidence="1" id="KW-0732">Signal</keyword>
<organism evidence="3 4">
    <name type="scientific">Carboxylicivirga linearis</name>
    <dbReference type="NCBI Taxonomy" id="1628157"/>
    <lineage>
        <taxon>Bacteria</taxon>
        <taxon>Pseudomonadati</taxon>
        <taxon>Bacteroidota</taxon>
        <taxon>Bacteroidia</taxon>
        <taxon>Marinilabiliales</taxon>
        <taxon>Marinilabiliaceae</taxon>
        <taxon>Carboxylicivirga</taxon>
    </lineage>
</organism>
<dbReference type="Pfam" id="PF18962">
    <property type="entry name" value="Por_Secre_tail"/>
    <property type="match status" value="1"/>
</dbReference>
<protein>
    <submittedName>
        <fullName evidence="3">T9SS type A sorting domain-containing protein</fullName>
    </submittedName>
</protein>
<sequence length="710" mass="76573">MKRFTSLLLGACLFSFSTIAQLAPPTSDVSAPVTKTGTVSSVANYGTGLVFVSNTSTNDVISITTDGSSFTDVESLEAGTVSGINGWSDGNIAFYLGDDASGVGLRKLEDGTVTLIDGPNPVNPTQKPGSGVLRYTGDNGPLYFYNYYDSFDAINGDVYLPSYTDGTSPSTANYTSYDASTRNSLPLGAMFNGNLYLAGATGGFFPTPKLYAFDGTNLTEVHSGTELSFYNFTSTFKHLFFLQGLYGDFSDAALYTLNTDGVVERLTINGMDVMVDDSMPLQVLNNKVYAVVEDKLTSIAWDMDFATMSWGWKIETYHVNAQDESDNISDFVISGDNIYVLAAKTEGEAELYALNPNEGEYVSAMPDNIAPSDAFHSLTAIEGGVAFLGNNGTSDVVYVSDGNDGNTKQLLFEGQPTLSINEMYSAGGKVYMFAENGTDTDIYQYTPSFSTQTVTVTIIDEATSNPIQYANVVFNTGLKRYSGTTDENGQVVIENVPNGYLNVTVDASGAGSYVAINEEYYVGAYTTEVTYSLLTGKQFMITVLDSNTSSEVYDVTLTFEDQTDGSTYSTTIVYNSMTWMVIGNTPILPMGTYTVTIVCDGYDTYTETDFLVDDNISSVSFTISEISTGMDKTKDNGISIYPNPASDVINITTDKEIVSVEVIAINGAKVKQFTRGNITQINISDLAKGIYIVRTTDVNGAKAWTKVNKL</sequence>
<evidence type="ECO:0000313" key="4">
    <source>
        <dbReference type="Proteomes" id="UP000708576"/>
    </source>
</evidence>
<feature type="signal peptide" evidence="1">
    <location>
        <begin position="1"/>
        <end position="22"/>
    </location>
</feature>
<dbReference type="NCBIfam" id="TIGR04183">
    <property type="entry name" value="Por_Secre_tail"/>
    <property type="match status" value="1"/>
</dbReference>